<reference evidence="3" key="1">
    <citation type="submission" date="2025-08" db="UniProtKB">
        <authorList>
            <consortium name="RefSeq"/>
        </authorList>
    </citation>
    <scope>IDENTIFICATION</scope>
    <source>
        <tissue evidence="3">Whole larvae</tissue>
    </source>
</reference>
<dbReference type="RefSeq" id="XP_026761168.3">
    <property type="nucleotide sequence ID" value="XM_026905367.3"/>
</dbReference>
<organism evidence="2 3">
    <name type="scientific">Galleria mellonella</name>
    <name type="common">Greater wax moth</name>
    <dbReference type="NCBI Taxonomy" id="7137"/>
    <lineage>
        <taxon>Eukaryota</taxon>
        <taxon>Metazoa</taxon>
        <taxon>Ecdysozoa</taxon>
        <taxon>Arthropoda</taxon>
        <taxon>Hexapoda</taxon>
        <taxon>Insecta</taxon>
        <taxon>Pterygota</taxon>
        <taxon>Neoptera</taxon>
        <taxon>Endopterygota</taxon>
        <taxon>Lepidoptera</taxon>
        <taxon>Glossata</taxon>
        <taxon>Ditrysia</taxon>
        <taxon>Pyraloidea</taxon>
        <taxon>Pyralidae</taxon>
        <taxon>Galleriinae</taxon>
        <taxon>Galleria</taxon>
    </lineage>
</organism>
<feature type="region of interest" description="Disordered" evidence="1">
    <location>
        <begin position="378"/>
        <end position="408"/>
    </location>
</feature>
<accession>A0A6J1X513</accession>
<dbReference type="AlphaFoldDB" id="A0A6J1X513"/>
<keyword evidence="2" id="KW-1185">Reference proteome</keyword>
<dbReference type="GeneID" id="113520102"/>
<feature type="region of interest" description="Disordered" evidence="1">
    <location>
        <begin position="434"/>
        <end position="459"/>
    </location>
</feature>
<feature type="region of interest" description="Disordered" evidence="1">
    <location>
        <begin position="280"/>
        <end position="327"/>
    </location>
</feature>
<dbReference type="KEGG" id="gmw:113520102"/>
<gene>
    <name evidence="3" type="primary">LOC113520102</name>
</gene>
<feature type="compositionally biased region" description="Basic and acidic residues" evidence="1">
    <location>
        <begin position="295"/>
        <end position="304"/>
    </location>
</feature>
<feature type="compositionally biased region" description="Basic residues" evidence="1">
    <location>
        <begin position="191"/>
        <end position="200"/>
    </location>
</feature>
<feature type="compositionally biased region" description="Polar residues" evidence="1">
    <location>
        <begin position="221"/>
        <end position="233"/>
    </location>
</feature>
<evidence type="ECO:0000256" key="1">
    <source>
        <dbReference type="SAM" id="MobiDB-lite"/>
    </source>
</evidence>
<name>A0A6J1X513_GALME</name>
<dbReference type="Proteomes" id="UP001652740">
    <property type="component" value="Unplaced"/>
</dbReference>
<protein>
    <submittedName>
        <fullName evidence="3">MATH and LRR domain-containing protein PFE0570w-like isoform X1</fullName>
    </submittedName>
</protein>
<feature type="compositionally biased region" description="Basic and acidic residues" evidence="1">
    <location>
        <begin position="384"/>
        <end position="408"/>
    </location>
</feature>
<dbReference type="InParanoid" id="A0A6J1X513"/>
<feature type="compositionally biased region" description="Polar residues" evidence="1">
    <location>
        <begin position="438"/>
        <end position="459"/>
    </location>
</feature>
<feature type="compositionally biased region" description="Basic residues" evidence="1">
    <location>
        <begin position="280"/>
        <end position="289"/>
    </location>
</feature>
<proteinExistence type="predicted"/>
<evidence type="ECO:0000313" key="2">
    <source>
        <dbReference type="Proteomes" id="UP001652740"/>
    </source>
</evidence>
<sequence>MDSSSNDSFTWIKATDESFDSGSIDMEIVNKNQCESDLSKTPNKIMQMYNFENNYEQAMENEFKHHNNKWKIKHLTHGKDSVSSKKMWHKIVFESDTDSYKKSEKYKNINDNVSQISSIHSDDDPDDEMYLNVKVKQEMTGIDKKTRKVKNKEMNSKFISDFYNQNECVELLKSSKNCKHKINHGHNSGLGKKKKKKSKKDKFINENNTEINNEQKDDNKGSSMSSFNLNYQNDSEKLCKTHKNRRDNSEMADSLNSITGNEVSCIKKDGDTEMLDSNLRKKKKKKNRLTIKNNNKSEEINDKKDEDDDEEKTNNENSQIIKTEIGNSNKRKCKHYLIDSDENNSPKKKRIKTEAVSNTEFCKKENRKLKDVSVDVTQMSSIHPDNKSEKENTEHDPRRKADETKLKTEPISHDYISSDISSNEGYTNKKHIIKRKSLQQNQSEDENGSNQEVYRNKENNITTYSTMFKKKSNGNDNLKQVLDKNQRNSIITNDDEIWLLKWPQRIDVNTLKRNEITLDGKCKVKINNNTYYGNIDNNVHRVTIMSLQQDNYVIKNLILNGIVNFRKRVPKF</sequence>
<evidence type="ECO:0000313" key="3">
    <source>
        <dbReference type="RefSeq" id="XP_026761168.3"/>
    </source>
</evidence>
<feature type="region of interest" description="Disordered" evidence="1">
    <location>
        <begin position="179"/>
        <end position="233"/>
    </location>
</feature>